<accession>A0A382LHQ4</accession>
<organism evidence="2">
    <name type="scientific">marine metagenome</name>
    <dbReference type="NCBI Taxonomy" id="408172"/>
    <lineage>
        <taxon>unclassified sequences</taxon>
        <taxon>metagenomes</taxon>
        <taxon>ecological metagenomes</taxon>
    </lineage>
</organism>
<dbReference type="SUPFAM" id="SSF53448">
    <property type="entry name" value="Nucleotide-diphospho-sugar transferases"/>
    <property type="match status" value="1"/>
</dbReference>
<evidence type="ECO:0008006" key="3">
    <source>
        <dbReference type="Google" id="ProtNLM"/>
    </source>
</evidence>
<gene>
    <name evidence="2" type="ORF">METZ01_LOCUS287486</name>
</gene>
<dbReference type="GO" id="GO:0005829">
    <property type="term" value="C:cytosol"/>
    <property type="evidence" value="ECO:0007669"/>
    <property type="project" value="TreeGrafter"/>
</dbReference>
<feature type="region of interest" description="Disordered" evidence="1">
    <location>
        <begin position="233"/>
        <end position="257"/>
    </location>
</feature>
<dbReference type="Pfam" id="PF02348">
    <property type="entry name" value="CTP_transf_3"/>
    <property type="match status" value="1"/>
</dbReference>
<dbReference type="CDD" id="cd02518">
    <property type="entry name" value="GT2_SpsF"/>
    <property type="match status" value="1"/>
</dbReference>
<sequence>MIGCIIQARVNSQRLPGKILKDLDEKNNALEYVLNQLKHSKKIDQIVIAATDLNDDNIIANFAEKNNCDCYRGSEKDVLDRYFQCAKNFKFNTIVRITSDCPLIDPQIVDKVIDKFESSNYDYVSNTIKRTFPKGLDVEVFTFSILELMWKNATLPSEREHVTQYILNHNKFKIENFKNEDNLSRLRWTLDRKEDLEFLRKIIKRIDNRPILMSHVLTVLSLEPQLSKINSHIDPDEGLKKSRQNDEKFIEENKKRD</sequence>
<dbReference type="PANTHER" id="PTHR42866:SF1">
    <property type="entry name" value="SPORE COAT POLYSACCHARIDE BIOSYNTHESIS PROTEIN SPSF"/>
    <property type="match status" value="1"/>
</dbReference>
<evidence type="ECO:0000313" key="2">
    <source>
        <dbReference type="EMBL" id="SVC34632.1"/>
    </source>
</evidence>
<protein>
    <recommendedName>
        <fullName evidence="3">Acylneuraminate cytidylyltransferase</fullName>
    </recommendedName>
</protein>
<proteinExistence type="predicted"/>
<name>A0A382LHQ4_9ZZZZ</name>
<dbReference type="Gene3D" id="3.90.550.10">
    <property type="entry name" value="Spore Coat Polysaccharide Biosynthesis Protein SpsA, Chain A"/>
    <property type="match status" value="1"/>
</dbReference>
<dbReference type="PANTHER" id="PTHR42866">
    <property type="entry name" value="3-DEOXY-MANNO-OCTULOSONATE CYTIDYLYLTRANSFERASE"/>
    <property type="match status" value="1"/>
</dbReference>
<evidence type="ECO:0000256" key="1">
    <source>
        <dbReference type="SAM" id="MobiDB-lite"/>
    </source>
</evidence>
<reference evidence="2" key="1">
    <citation type="submission" date="2018-05" db="EMBL/GenBank/DDBJ databases">
        <authorList>
            <person name="Lanie J.A."/>
            <person name="Ng W.-L."/>
            <person name="Kazmierczak K.M."/>
            <person name="Andrzejewski T.M."/>
            <person name="Davidsen T.M."/>
            <person name="Wayne K.J."/>
            <person name="Tettelin H."/>
            <person name="Glass J.I."/>
            <person name="Rusch D."/>
            <person name="Podicherti R."/>
            <person name="Tsui H.-C.T."/>
            <person name="Winkler M.E."/>
        </authorList>
    </citation>
    <scope>NUCLEOTIDE SEQUENCE</scope>
</reference>
<dbReference type="InterPro" id="IPR029044">
    <property type="entry name" value="Nucleotide-diphossugar_trans"/>
</dbReference>
<dbReference type="AlphaFoldDB" id="A0A382LHQ4"/>
<dbReference type="EMBL" id="UINC01086299">
    <property type="protein sequence ID" value="SVC34632.1"/>
    <property type="molecule type" value="Genomic_DNA"/>
</dbReference>
<dbReference type="InterPro" id="IPR003329">
    <property type="entry name" value="Cytidylyl_trans"/>
</dbReference>